<dbReference type="OrthoDB" id="409642at2759"/>
<name>A0A8S3S3Q6_MYTED</name>
<dbReference type="EMBL" id="CAJPWZ010001451">
    <property type="protein sequence ID" value="CAG2215649.1"/>
    <property type="molecule type" value="Genomic_DNA"/>
</dbReference>
<dbReference type="SUPFAM" id="SSF101478">
    <property type="entry name" value="ADP-ribosylglycohydrolase"/>
    <property type="match status" value="1"/>
</dbReference>
<organism evidence="3 4">
    <name type="scientific">Mytilus edulis</name>
    <name type="common">Blue mussel</name>
    <dbReference type="NCBI Taxonomy" id="6550"/>
    <lineage>
        <taxon>Eukaryota</taxon>
        <taxon>Metazoa</taxon>
        <taxon>Spiralia</taxon>
        <taxon>Lophotrochozoa</taxon>
        <taxon>Mollusca</taxon>
        <taxon>Bivalvia</taxon>
        <taxon>Autobranchia</taxon>
        <taxon>Pteriomorphia</taxon>
        <taxon>Mytilida</taxon>
        <taxon>Mytiloidea</taxon>
        <taxon>Mytilidae</taxon>
        <taxon>Mytilinae</taxon>
        <taxon>Mytilus</taxon>
    </lineage>
</organism>
<dbReference type="Gene3D" id="3.30.710.10">
    <property type="entry name" value="Potassium Channel Kv1.1, Chain A"/>
    <property type="match status" value="2"/>
</dbReference>
<dbReference type="PANTHER" id="PTHR22427:SF7">
    <property type="entry name" value="GH15728P"/>
    <property type="match status" value="1"/>
</dbReference>
<dbReference type="InterPro" id="IPR043225">
    <property type="entry name" value="BACK_BTBD8"/>
</dbReference>
<dbReference type="Pfam" id="PF03747">
    <property type="entry name" value="ADP_ribosyl_GH"/>
    <property type="match status" value="1"/>
</dbReference>
<comment type="caution">
    <text evidence="3">The sequence shown here is derived from an EMBL/GenBank/DDBJ whole genome shotgun (WGS) entry which is preliminary data.</text>
</comment>
<gene>
    <name evidence="3" type="ORF">MEDL_29416</name>
</gene>
<evidence type="ECO:0000313" key="3">
    <source>
        <dbReference type="EMBL" id="CAG2215649.1"/>
    </source>
</evidence>
<protein>
    <submittedName>
        <fullName evidence="3">BTBD8</fullName>
    </submittedName>
</protein>
<dbReference type="PANTHER" id="PTHR22427">
    <property type="entry name" value="GH15728P"/>
    <property type="match status" value="1"/>
</dbReference>
<dbReference type="Pfam" id="PF26017">
    <property type="entry name" value="BACK_BTBD8"/>
    <property type="match status" value="1"/>
</dbReference>
<feature type="compositionally biased region" description="Basic and acidic residues" evidence="1">
    <location>
        <begin position="663"/>
        <end position="672"/>
    </location>
</feature>
<proteinExistence type="predicted"/>
<feature type="domain" description="BTB" evidence="2">
    <location>
        <begin position="274"/>
        <end position="340"/>
    </location>
</feature>
<feature type="region of interest" description="Disordered" evidence="1">
    <location>
        <begin position="638"/>
        <end position="675"/>
    </location>
</feature>
<dbReference type="InterPro" id="IPR000210">
    <property type="entry name" value="BTB/POZ_dom"/>
</dbReference>
<dbReference type="Pfam" id="PF00651">
    <property type="entry name" value="BTB"/>
    <property type="match status" value="1"/>
</dbReference>
<dbReference type="SMART" id="SM00225">
    <property type="entry name" value="BTB"/>
    <property type="match status" value="2"/>
</dbReference>
<dbReference type="Proteomes" id="UP000683360">
    <property type="component" value="Unassembled WGS sequence"/>
</dbReference>
<dbReference type="InterPro" id="IPR011333">
    <property type="entry name" value="SKP1/BTB/POZ_sf"/>
</dbReference>
<dbReference type="InterPro" id="IPR036705">
    <property type="entry name" value="Ribosyl_crysJ1_sf"/>
</dbReference>
<evidence type="ECO:0000313" key="4">
    <source>
        <dbReference type="Proteomes" id="UP000683360"/>
    </source>
</evidence>
<dbReference type="CDD" id="cd18286">
    <property type="entry name" value="BTB2_POZ_BTBD8"/>
    <property type="match status" value="1"/>
</dbReference>
<sequence>MARPKEKIPSSKTKTFLERCQHEKDNLKQSVIKQLQKDLGSLLHNEEHSDLMIRAEGKEVKVHKFILKSRCPAVFDRFLELSTGEDSDVLVTFYKTVLFIERKLYFVETEPLDETVDKQDEILMDYLKSLLFQHQNVASNGCEKSNNQHQITIEAENGENDISNNQCENHADIANSNLCQKETTSLIKKEGEPSHGGASEEDLTINSLNNVNNLEEIHNDSQIGNGCVNSGEINNVQSSFSDMIKLSYGLTLPYETCNRVGEDLLRGYLQESYTDCQITVSGDHFKVHKCILSSRSSYFAAMLGGAWRETESDINLEGVSPSVVEQLLLYLYGGVVDLMESCAVEEFIMTADMYGLEGIKTVVVSYLKRDYCHMFHKLCPGCEELLPEALTIAVAFRMDPLRDRCVDWINRNVLKTWRSKSLAKQPQEVLDVCYQKAVDEMNEESVFEILLNCENLNQNVQRLRWCEPLLCLITKLNDSAIEFISCNFVQVLNSSAFYKLDKGLGYKISLLKDIFDVVIKSLPINKACEAYHSLLLNCIQIKEVEEEGVWSQDFCDFITFLFQKCEDFLKLHVHQVINTPGWDLLSKDTQAKLLQGGNFVVLKNPSPDPKKLAKARTVIRRNYIPVLPVRKTIKVKAKTVSKPRDNGSTTHQSIHTDQNNGTKRGETTHDQSENTGEATACGACAVGDDLEVSGAGVQMEAPVIDQLVYNVELAEAIDFTIEIIPILNFTFHRKCKDLEQNVAAGLAGMTCEERRIAAVVGALIADAAAQPLHWNYNIDKLNTIIGDQKEIAFWEPSANPFYCRPRGSHSCYGDQSYVILKSLVTNNGLDVRNLQKSTYEFFGPNTDYDDKDNKEYQSKSDVSKKVYPIKAGWRHGSVKEFLKKYEQGLEDTGCDKDEQMDCVLRIVPVVALYAGRPDMLEKAESVIRVTQNSDTSVAVDLIKKRSTRYLCFKLIWKLNLDVKKRSTEISDIFVAVDLDVKKRSTEISDIFVAVDLDVKKRSTQISDIFVAVDLDVKKRSTEISDIFVAVDLDVKKRSTEISDIFVAEDLDVKKRSTKISDIFVAVDLDVKKRSTEISDIFVAVDLDKRSTKISDIFVAVDLDIFVAVDLDIKKRSTKISDIFVAVDLDVKKRSTEISDIFVAVDLDIKMLRSTQISDIFVAVDLDVKKRSTKISDIFVAVDLDIKKRSTQISDIFVAVDLDIKKRSTKISDIFVAVDLDVKKRSTQISDIFVAVDLDVKKRSTKISDIFVAVDLDVKEEKHYFVAKRSTQISDIFVAVDLDVKERSTEISDIFVAVDLDVKKRCTEISDIFVAKIRREALRYQTFVAVDLDVKKRSTKISDIFVAVDLDVKKRSTQISDIFVAVDLDVKKRSTEISDIFVAVDLDVKKREALEDIRHICGCRSGFTEISDIFVAVDLDVKKRSTKISDIFVAVDLDVKKRSTKISDIFVAVDLDIKKRSTKISDIFVAVDLDVKKRSTEISDIFVAVDLDVKKRSTEISDIFVAVDLDIKKRSTKISDIFVAVDLDVKKRSTQISDIFVAVDLDVKKRSTEISDIFVAVDLDVKKRSTQISDIFVAVDLDVKKRSTQISDIFVAVDLDVKKRSTQISDIFVAVDLDVKKRSTEISDIFVAVDLDIKKRSTKISDIFVAVDLDVKKRSTQISDIFVAVDLDVKKRSTQISDIFVAVDLIDIRHICGCRSGYLDIKKRSTEISDIFVAVDLDVKKRSTEISDIFVAVDLDIWILRKEKHSDIRSTEISDIFVAVDLDIKKRSTKISDIFVAVDLDVKKRSTKISDIFVAVDLDVKKRSTVDIRHICGCRSGYLDVKKRSTKISDIFVAVDLDVKKRSTEISDIFVAVDLDVKKRKHSDIRHICGCRSGYLDIKKRSTKISDIFVAVDLDVKKRSTEISDIFVAVDLDVKKRSTDICGCRSDIFVAVDLDIKRS</sequence>
<dbReference type="InterPro" id="IPR005502">
    <property type="entry name" value="Ribosyl_crysJ1"/>
</dbReference>
<dbReference type="PROSITE" id="PS50097">
    <property type="entry name" value="BTB"/>
    <property type="match status" value="1"/>
</dbReference>
<dbReference type="SUPFAM" id="SSF54695">
    <property type="entry name" value="POZ domain"/>
    <property type="match status" value="2"/>
</dbReference>
<evidence type="ECO:0000259" key="2">
    <source>
        <dbReference type="PROSITE" id="PS50097"/>
    </source>
</evidence>
<accession>A0A8S3S3Q6</accession>
<evidence type="ECO:0000256" key="1">
    <source>
        <dbReference type="SAM" id="MobiDB-lite"/>
    </source>
</evidence>
<feature type="compositionally biased region" description="Polar residues" evidence="1">
    <location>
        <begin position="646"/>
        <end position="662"/>
    </location>
</feature>
<reference evidence="3" key="1">
    <citation type="submission" date="2021-03" db="EMBL/GenBank/DDBJ databases">
        <authorList>
            <person name="Bekaert M."/>
        </authorList>
    </citation>
    <scope>NUCLEOTIDE SEQUENCE</scope>
</reference>
<keyword evidence="4" id="KW-1185">Reference proteome</keyword>
<dbReference type="Gene3D" id="1.10.4080.10">
    <property type="entry name" value="ADP-ribosylation/Crystallin J1"/>
    <property type="match status" value="1"/>
</dbReference>